<evidence type="ECO:0000313" key="8">
    <source>
        <dbReference type="Proteomes" id="UP001162024"/>
    </source>
</evidence>
<feature type="domain" description="G-protein coupled receptors family 3 profile" evidence="6">
    <location>
        <begin position="167"/>
        <end position="267"/>
    </location>
</feature>
<reference evidence="7" key="4">
    <citation type="journal article" date="2016" name="ILAR J">
        <title>Review of Elephant Endotheliotropic Herpesviruses and Acute Hemorrhagic Disease.</title>
        <authorList>
            <person name="Long S.Y."/>
            <person name="Latimer E.M."/>
            <person name="Hayward G.S."/>
        </authorList>
    </citation>
    <scope>NUCLEOTIDE SEQUENCE</scope>
    <source>
        <strain evidence="7">Nyah NAP97</strain>
    </source>
</reference>
<dbReference type="GeneID" id="80541499"/>
<evidence type="ECO:0000259" key="6">
    <source>
        <dbReference type="PROSITE" id="PS50259"/>
    </source>
</evidence>
<dbReference type="RefSeq" id="YP_010802715.1">
    <property type="nucleotide sequence ID" value="NC_077039.1"/>
</dbReference>
<reference evidence="7" key="2">
    <citation type="journal article" date="2013" name="Genome Announc.">
        <title>Complete Genome Sequence of Elephant Endotheliotropic Herpesvirus 1A.</title>
        <authorList>
            <person name="Ling P.D."/>
            <person name="Reid J.G."/>
            <person name="Qin X."/>
            <person name="Muzny D.M."/>
            <person name="Gibbs R."/>
            <person name="Petrosino J."/>
            <person name="Peng R."/>
            <person name="Zong J.C."/>
            <person name="Heaggans S.Y."/>
            <person name="Hayward G.S."/>
        </authorList>
    </citation>
    <scope>NUCLEOTIDE SEQUENCE</scope>
    <source>
        <strain evidence="7">Nyah NAP97</strain>
    </source>
</reference>
<dbReference type="PANTHER" id="PTHR14511">
    <property type="entry name" value="G PROTEIN COUPLED RECEPTOR, CLASS C, GROUP 5"/>
    <property type="match status" value="1"/>
</dbReference>
<evidence type="ECO:0000313" key="7">
    <source>
        <dbReference type="EMBL" id="QOE74382.1"/>
    </source>
</evidence>
<keyword evidence="8" id="KW-1185">Reference proteome</keyword>
<dbReference type="GO" id="GO:0070062">
    <property type="term" value="C:extracellular exosome"/>
    <property type="evidence" value="ECO:0007669"/>
    <property type="project" value="TreeGrafter"/>
</dbReference>
<evidence type="ECO:0000256" key="5">
    <source>
        <dbReference type="SAM" id="Phobius"/>
    </source>
</evidence>
<feature type="transmembrane region" description="Helical" evidence="5">
    <location>
        <begin position="167"/>
        <end position="189"/>
    </location>
</feature>
<reference evidence="7" key="1">
    <citation type="journal article" date="2009" name="Vet. Pathol.">
        <title>Clinico-pathologic features of fatal disease attributed to new variants of endotheliotropic herpesviruses in two Asian elephants (Elephas maximus).</title>
        <authorList>
            <person name="Garner M.M."/>
            <person name="Helmick K."/>
            <person name="Ochsenreiter J."/>
            <person name="Richman L.K."/>
            <person name="Latimer E."/>
            <person name="Wise A.G."/>
            <person name="Maes R.K."/>
            <person name="Kiupel M."/>
            <person name="Nordhausen R.W."/>
            <person name="Zong J.C."/>
            <person name="Hayward G.S."/>
        </authorList>
    </citation>
    <scope>NUCLEOTIDE SEQUENCE</scope>
    <source>
        <strain evidence="7">Nyah NAP97</strain>
    </source>
</reference>
<protein>
    <submittedName>
        <fullName evidence="7">G protein-coupled receptor-4</fullName>
    </submittedName>
</protein>
<dbReference type="Proteomes" id="UP001162024">
    <property type="component" value="Segment"/>
</dbReference>
<feature type="transmembrane region" description="Helical" evidence="5">
    <location>
        <begin position="61"/>
        <end position="85"/>
    </location>
</feature>
<dbReference type="GO" id="GO:0005886">
    <property type="term" value="C:plasma membrane"/>
    <property type="evidence" value="ECO:0007669"/>
    <property type="project" value="TreeGrafter"/>
</dbReference>
<organism evidence="7 8">
    <name type="scientific">Elephant endotheliotropic herpesvirus 3A</name>
    <dbReference type="NCBI Taxonomy" id="1329409"/>
    <lineage>
        <taxon>Viruses</taxon>
        <taxon>Duplodnaviria</taxon>
        <taxon>Heunggongvirae</taxon>
        <taxon>Peploviricota</taxon>
        <taxon>Herviviricetes</taxon>
        <taxon>Herpesvirales</taxon>
        <taxon>Orthoherpesviridae</taxon>
        <taxon>Betaherpesvirinae</taxon>
        <taxon>Proboscivirus</taxon>
        <taxon>Elephant endotheliotropic herpesvirus 3</taxon>
    </lineage>
</organism>
<accession>A0A866VSK8</accession>
<dbReference type="EMBL" id="MN373268">
    <property type="protein sequence ID" value="QOE74382.1"/>
    <property type="molecule type" value="Genomic_DNA"/>
</dbReference>
<keyword evidence="7" id="KW-0675">Receptor</keyword>
<reference evidence="7" key="6">
    <citation type="journal article" date="2016" name="MSphere">
        <title>Comparison of the Gene Coding Contents and Other Unusual Features of the GC-Rich and AT-Rich Branch Probosciviruses.</title>
        <authorList>
            <person name="Ling P.D."/>
            <person name="Long S.Y."/>
            <person name="Zong J.C."/>
            <person name="Heaggans S.Y."/>
            <person name="Qin X."/>
            <person name="Hayward G.S."/>
        </authorList>
    </citation>
    <scope>NUCLEOTIDE SEQUENCE</scope>
    <source>
        <strain evidence="7">Nyah NAP97</strain>
    </source>
</reference>
<feature type="transmembrane region" description="Helical" evidence="5">
    <location>
        <begin position="126"/>
        <end position="147"/>
    </location>
</feature>
<gene>
    <name evidence="7" type="primary">E15</name>
</gene>
<dbReference type="InterPro" id="IPR017978">
    <property type="entry name" value="GPCR_3_C"/>
</dbReference>
<keyword evidence="3 5" id="KW-1133">Transmembrane helix</keyword>
<proteinExistence type="predicted"/>
<evidence type="ECO:0000256" key="4">
    <source>
        <dbReference type="ARBA" id="ARBA00023136"/>
    </source>
</evidence>
<feature type="transmembrane region" description="Helical" evidence="5">
    <location>
        <begin position="30"/>
        <end position="49"/>
    </location>
</feature>
<sequence length="333" mass="37104">MLAFFVTKARLHVAENMENEFFMRYMDAQALLGAAVVLLIVLPLLFYLLKTRRCGNLDPGCLINDIYLALCVAGILCLSVAVKYYHKDYTLSVLFGIFFAMAFSALFTCCLYLLNPRHYMGADALSMVFSTMLYSVPQLILGLQYALLCPRLRDIVFGTDAQKNVDFLSLLPYVMALLLAVLVLSIRLYHYGKTKRQHHEGLILLTVSFVSFCIWAAWVYIFVSQAYGCIPWSVITVIIGNYNGWAFVFAYFCPKLYIYFLYATGNAGDLEGPRDARPNGGAKTPPSSSLSTVVQHVPVPTTGLSAHGLVALTVKGPCHKCRRECNHRVVAAV</sequence>
<evidence type="ECO:0000256" key="1">
    <source>
        <dbReference type="ARBA" id="ARBA00004141"/>
    </source>
</evidence>
<name>A0A866VSK8_9BETA</name>
<comment type="subcellular location">
    <subcellularLocation>
        <location evidence="1">Membrane</location>
        <topology evidence="1">Multi-pass membrane protein</topology>
    </subcellularLocation>
</comment>
<evidence type="ECO:0000256" key="3">
    <source>
        <dbReference type="ARBA" id="ARBA00022989"/>
    </source>
</evidence>
<dbReference type="PANTHER" id="PTHR14511:SF14">
    <property type="entry name" value="G-PROTEIN COUPLED RECEPTOR FAMILY C GROUP 5 MEMBER B-LIKE"/>
    <property type="match status" value="1"/>
</dbReference>
<dbReference type="PROSITE" id="PS50259">
    <property type="entry name" value="G_PROTEIN_RECEP_F3_4"/>
    <property type="match status" value="1"/>
</dbReference>
<feature type="transmembrane region" description="Helical" evidence="5">
    <location>
        <begin position="201"/>
        <end position="223"/>
    </location>
</feature>
<dbReference type="InterPro" id="IPR051753">
    <property type="entry name" value="RA-inducible_GPCR3"/>
</dbReference>
<feature type="transmembrane region" description="Helical" evidence="5">
    <location>
        <begin position="229"/>
        <end position="252"/>
    </location>
</feature>
<reference evidence="7" key="3">
    <citation type="journal article" date="2014" name="J. Virol.">
        <title>Comparative genome analysis of four elephant endotheliotropic herpesviruses, EEHV3, EEHV4, EEHV5, and EEHV6, from cases of hemorrhagic disease or viremia.</title>
        <authorList>
            <person name="Zong JC"/>
            <person name="Latimer EM"/>
            <person name="Long SY"/>
            <person name="Richman LK"/>
            <person name="Heaggans SY"/>
            <person name="Hayward GS."/>
        </authorList>
    </citation>
    <scope>NUCLEOTIDE SEQUENCE</scope>
    <source>
        <strain evidence="7">Nyah NAP97</strain>
    </source>
</reference>
<evidence type="ECO:0000256" key="2">
    <source>
        <dbReference type="ARBA" id="ARBA00022692"/>
    </source>
</evidence>
<reference evidence="7" key="7">
    <citation type="submission" date="2019-08" db="EMBL/GenBank/DDBJ databases">
        <title>Complete Genome Assembly and Annotation of EEHV3A the First Example of a GC-Branch African Elephant Endotheliotrophic Herpesvirus Associated with Lethal Hemorrhagic Disease.</title>
        <authorList>
            <person name="Tan J."/>
            <person name="Ling P.D."/>
            <person name="Worley K."/>
            <person name="Proudfoot J."/>
            <person name="Bowman M."/>
            <person name="Qin X."/>
            <person name="Latimer E.M."/>
            <person name="Holder K."/>
            <person name="Fayette M."/>
            <person name="Nodolf S."/>
            <person name="Heaggans S.Y."/>
            <person name="Zong J.-C."/>
            <person name="Pearson V.R."/>
            <person name="Hayward G.S."/>
        </authorList>
    </citation>
    <scope>NUCLEOTIDE SEQUENCE</scope>
    <source>
        <strain evidence="7">Nyah NAP97</strain>
    </source>
</reference>
<dbReference type="GO" id="GO:0030295">
    <property type="term" value="F:protein kinase activator activity"/>
    <property type="evidence" value="ECO:0007669"/>
    <property type="project" value="TreeGrafter"/>
</dbReference>
<reference evidence="7" key="5">
    <citation type="journal article" date="2016" name="MSphere">
        <title>Complete Genome Sequence of Elephant Endotheliotropic Herpesvirus 4, the First Example of a GC-Rich Branch Proboscivirus.</title>
        <authorList>
            <person name="Ling P.D."/>
            <person name="Long S.Y."/>
            <person name="Fuery A."/>
            <person name="Peng R.S."/>
            <person name="Heaggans S.Y."/>
            <person name="Qin X."/>
            <person name="Worley K.C."/>
            <person name="Dugan S."/>
            <person name="Hayward G.S."/>
        </authorList>
    </citation>
    <scope>NUCLEOTIDE SEQUENCE</scope>
    <source>
        <strain evidence="7">Nyah NAP97</strain>
    </source>
</reference>
<keyword evidence="2 5" id="KW-0812">Transmembrane</keyword>
<dbReference type="GO" id="GO:0004930">
    <property type="term" value="F:G protein-coupled receptor activity"/>
    <property type="evidence" value="ECO:0007669"/>
    <property type="project" value="InterPro"/>
</dbReference>
<dbReference type="KEGG" id="vg:80541499"/>
<keyword evidence="4 5" id="KW-0472">Membrane</keyword>
<feature type="transmembrane region" description="Helical" evidence="5">
    <location>
        <begin position="91"/>
        <end position="114"/>
    </location>
</feature>
<dbReference type="GO" id="GO:0043235">
    <property type="term" value="C:receptor complex"/>
    <property type="evidence" value="ECO:0007669"/>
    <property type="project" value="TreeGrafter"/>
</dbReference>